<protein>
    <submittedName>
        <fullName evidence="2">Uncharacterized protein</fullName>
    </submittedName>
</protein>
<evidence type="ECO:0000313" key="2">
    <source>
        <dbReference type="EMBL" id="PVI01142.1"/>
    </source>
</evidence>
<sequence length="56" mass="6586">MNHTNWRSPSSKSPYTYISFLFQNSILTLLHPITINPNHKNHVIPRSKGKEKKQRV</sequence>
<evidence type="ECO:0000256" key="1">
    <source>
        <dbReference type="SAM" id="MobiDB-lite"/>
    </source>
</evidence>
<feature type="region of interest" description="Disordered" evidence="1">
    <location>
        <begin position="37"/>
        <end position="56"/>
    </location>
</feature>
<accession>A0A2V1DTB8</accession>
<keyword evidence="3" id="KW-1185">Reference proteome</keyword>
<name>A0A2V1DTB8_9PLEO</name>
<evidence type="ECO:0000313" key="3">
    <source>
        <dbReference type="Proteomes" id="UP000244855"/>
    </source>
</evidence>
<organism evidence="2 3">
    <name type="scientific">Periconia macrospinosa</name>
    <dbReference type="NCBI Taxonomy" id="97972"/>
    <lineage>
        <taxon>Eukaryota</taxon>
        <taxon>Fungi</taxon>
        <taxon>Dikarya</taxon>
        <taxon>Ascomycota</taxon>
        <taxon>Pezizomycotina</taxon>
        <taxon>Dothideomycetes</taxon>
        <taxon>Pleosporomycetidae</taxon>
        <taxon>Pleosporales</taxon>
        <taxon>Massarineae</taxon>
        <taxon>Periconiaceae</taxon>
        <taxon>Periconia</taxon>
    </lineage>
</organism>
<reference evidence="2 3" key="1">
    <citation type="journal article" date="2018" name="Sci. Rep.">
        <title>Comparative genomics provides insights into the lifestyle and reveals functional heterogeneity of dark septate endophytic fungi.</title>
        <authorList>
            <person name="Knapp D.G."/>
            <person name="Nemeth J.B."/>
            <person name="Barry K."/>
            <person name="Hainaut M."/>
            <person name="Henrissat B."/>
            <person name="Johnson J."/>
            <person name="Kuo A."/>
            <person name="Lim J.H.P."/>
            <person name="Lipzen A."/>
            <person name="Nolan M."/>
            <person name="Ohm R.A."/>
            <person name="Tamas L."/>
            <person name="Grigoriev I.V."/>
            <person name="Spatafora J.W."/>
            <person name="Nagy L.G."/>
            <person name="Kovacs G.M."/>
        </authorList>
    </citation>
    <scope>NUCLEOTIDE SEQUENCE [LARGE SCALE GENOMIC DNA]</scope>
    <source>
        <strain evidence="2 3">DSE2036</strain>
    </source>
</reference>
<dbReference type="AlphaFoldDB" id="A0A2V1DTB8"/>
<gene>
    <name evidence="2" type="ORF">DM02DRAFT_365542</name>
</gene>
<dbReference type="EMBL" id="KZ805362">
    <property type="protein sequence ID" value="PVI01142.1"/>
    <property type="molecule type" value="Genomic_DNA"/>
</dbReference>
<proteinExistence type="predicted"/>
<dbReference type="Proteomes" id="UP000244855">
    <property type="component" value="Unassembled WGS sequence"/>
</dbReference>
<feature type="compositionally biased region" description="Basic residues" evidence="1">
    <location>
        <begin position="39"/>
        <end position="56"/>
    </location>
</feature>